<proteinExistence type="predicted"/>
<sequence length="159" mass="18404">MHTQTIPSVQTSDESKPGFLKVLQCKCPRCRKGNLFVERNPYKLSSIMKMNEPCPVCGQPFELEVGFYYGSGYISYALSIALSVASLIAWWVFVGLSVNDNRIFYWLIFNAVLLLALQPLIMRLARAIWLSFFVRYDKNWRTNPPKQSERLNKDQGNNW</sequence>
<dbReference type="RefSeq" id="WP_114790211.1">
    <property type="nucleotide sequence ID" value="NZ_CP139960.1"/>
</dbReference>
<accession>A0ABZ0W1I9</accession>
<name>A0ABZ0W1I9_9BACT</name>
<evidence type="ECO:0000313" key="3">
    <source>
        <dbReference type="Proteomes" id="UP001325680"/>
    </source>
</evidence>
<gene>
    <name evidence="2" type="ORF">U0035_13025</name>
</gene>
<keyword evidence="3" id="KW-1185">Reference proteome</keyword>
<keyword evidence="1" id="KW-0812">Transmembrane</keyword>
<feature type="transmembrane region" description="Helical" evidence="1">
    <location>
        <begin position="103"/>
        <end position="125"/>
    </location>
</feature>
<keyword evidence="1" id="KW-0472">Membrane</keyword>
<dbReference type="InterPro" id="IPR009325">
    <property type="entry name" value="DUF983"/>
</dbReference>
<dbReference type="EMBL" id="CP139960">
    <property type="protein sequence ID" value="WQD36589.1"/>
    <property type="molecule type" value="Genomic_DNA"/>
</dbReference>
<dbReference type="Pfam" id="PF06170">
    <property type="entry name" value="DUF983"/>
    <property type="match status" value="1"/>
</dbReference>
<evidence type="ECO:0000256" key="1">
    <source>
        <dbReference type="SAM" id="Phobius"/>
    </source>
</evidence>
<reference evidence="2 3" key="1">
    <citation type="submission" date="2023-12" db="EMBL/GenBank/DDBJ databases">
        <title>Genome sequencing and assembly of bacterial species from a model synthetic community.</title>
        <authorList>
            <person name="Hogle S.L."/>
        </authorList>
    </citation>
    <scope>NUCLEOTIDE SEQUENCE [LARGE SCALE GENOMIC DNA]</scope>
    <source>
        <strain evidence="2 3">HAMBI_3031</strain>
    </source>
</reference>
<keyword evidence="1" id="KW-1133">Transmembrane helix</keyword>
<feature type="transmembrane region" description="Helical" evidence="1">
    <location>
        <begin position="73"/>
        <end position="97"/>
    </location>
</feature>
<protein>
    <submittedName>
        <fullName evidence="2">DUF983 domain-containing protein</fullName>
    </submittedName>
</protein>
<organism evidence="2 3">
    <name type="scientific">Niabella yanshanensis</name>
    <dbReference type="NCBI Taxonomy" id="577386"/>
    <lineage>
        <taxon>Bacteria</taxon>
        <taxon>Pseudomonadati</taxon>
        <taxon>Bacteroidota</taxon>
        <taxon>Chitinophagia</taxon>
        <taxon>Chitinophagales</taxon>
        <taxon>Chitinophagaceae</taxon>
        <taxon>Niabella</taxon>
    </lineage>
</organism>
<evidence type="ECO:0000313" key="2">
    <source>
        <dbReference type="EMBL" id="WQD36589.1"/>
    </source>
</evidence>
<dbReference type="Proteomes" id="UP001325680">
    <property type="component" value="Chromosome"/>
</dbReference>